<dbReference type="RefSeq" id="WP_063239765.1">
    <property type="nucleotide sequence ID" value="NZ_CP069809.1"/>
</dbReference>
<dbReference type="InterPro" id="IPR014347">
    <property type="entry name" value="Tautomerase/MIF_sf"/>
</dbReference>
<accession>A0A375GPL4</accession>
<keyword evidence="3" id="KW-1185">Reference proteome</keyword>
<dbReference type="EC" id="5.3.3.10" evidence="2"/>
<dbReference type="EMBL" id="OGUS01000142">
    <property type="protein sequence ID" value="SPC23286.1"/>
    <property type="molecule type" value="Genomic_DNA"/>
</dbReference>
<protein>
    <submittedName>
        <fullName evidence="2">5-carboxymethyl-2-hydroxymuconate Delta-isomerase</fullName>
        <ecNumber evidence="2">5.3.3.10</ecNumber>
    </submittedName>
</protein>
<organism evidence="2">
    <name type="scientific">Cupriavidus oxalaticus</name>
    <dbReference type="NCBI Taxonomy" id="96344"/>
    <lineage>
        <taxon>Bacteria</taxon>
        <taxon>Pseudomonadati</taxon>
        <taxon>Pseudomonadota</taxon>
        <taxon>Betaproteobacteria</taxon>
        <taxon>Burkholderiales</taxon>
        <taxon>Burkholderiaceae</taxon>
        <taxon>Cupriavidus</taxon>
    </lineage>
</organism>
<gene>
    <name evidence="2" type="primary">hpcD</name>
    <name evidence="2" type="ORF">CO2235_MP70064</name>
    <name evidence="1" type="ORF">JTE92_09165</name>
</gene>
<dbReference type="CDD" id="cd00580">
    <property type="entry name" value="CHMI"/>
    <property type="match status" value="1"/>
</dbReference>
<evidence type="ECO:0000313" key="3">
    <source>
        <dbReference type="Proteomes" id="UP000623307"/>
    </source>
</evidence>
<reference evidence="1 3" key="2">
    <citation type="submission" date="2021-02" db="EMBL/GenBank/DDBJ databases">
        <title>Complete Genome Sequence of Cupriavidus oxalaticus Strain Ox1, a Soil Oxalate-Degrading Species.</title>
        <authorList>
            <person name="Palmieri F."/>
            <person name="Udriet P."/>
            <person name="Deuasquier M."/>
            <person name="Beaudoing E."/>
            <person name="Johnson S.L."/>
            <person name="Davenport K.W."/>
            <person name="Chain P.S."/>
            <person name="Bindschedler S."/>
            <person name="Junier P."/>
        </authorList>
    </citation>
    <scope>NUCLEOTIDE SEQUENCE [LARGE SCALE GENOMIC DNA]</scope>
    <source>
        <strain evidence="1 3">Ox1</strain>
    </source>
</reference>
<dbReference type="GO" id="GO:0008704">
    <property type="term" value="F:5-carboxymethyl-2-hydroxymuconate delta-isomerase activity"/>
    <property type="evidence" value="ECO:0007669"/>
    <property type="project" value="UniProtKB-EC"/>
</dbReference>
<dbReference type="Pfam" id="PF02962">
    <property type="entry name" value="CHMI"/>
    <property type="match status" value="1"/>
</dbReference>
<reference evidence="2" key="1">
    <citation type="submission" date="2018-01" db="EMBL/GenBank/DDBJ databases">
        <authorList>
            <person name="Clerissi C."/>
        </authorList>
    </citation>
    <scope>NUCLEOTIDE SEQUENCE</scope>
    <source>
        <strain evidence="2">Cupriavidus oxalaticus LMG 2235</strain>
    </source>
</reference>
<dbReference type="EMBL" id="CP069811">
    <property type="protein sequence ID" value="QRQ90811.1"/>
    <property type="molecule type" value="Genomic_DNA"/>
</dbReference>
<name>A0A375GPL4_9BURK</name>
<dbReference type="Proteomes" id="UP000256862">
    <property type="component" value="Plasmid CO2235_mp"/>
</dbReference>
<dbReference type="Gene3D" id="3.30.429.10">
    <property type="entry name" value="Macrophage Migration Inhibitory Factor"/>
    <property type="match status" value="1"/>
</dbReference>
<dbReference type="GeneID" id="303489691"/>
<dbReference type="PANTHER" id="PTHR37950">
    <property type="entry name" value="4-HYDROXYPHENYLACETATE CATABOLISM PROTEIN"/>
    <property type="match status" value="1"/>
</dbReference>
<dbReference type="SUPFAM" id="SSF55331">
    <property type="entry name" value="Tautomerase/MIF"/>
    <property type="match status" value="1"/>
</dbReference>
<dbReference type="InterPro" id="IPR004220">
    <property type="entry name" value="5-COMe_2-OHmuconate_Isoase"/>
</dbReference>
<dbReference type="OrthoDB" id="9814215at2"/>
<dbReference type="Proteomes" id="UP000623307">
    <property type="component" value="Chromosome 1"/>
</dbReference>
<sequence length="134" mass="14511">MPHLTVEYTRNLGEHARIGALLDTLCGILAAQHGAFPVGGIRARAVRLDTYRVADGGADDAFVHVTLAVASGRSPDVLGHTVNALFDAITAHFDALYRRRYLALSLELREFAGPGAYRSLNNIHQRFSGTAAFH</sequence>
<proteinExistence type="predicted"/>
<keyword evidence="2" id="KW-0413">Isomerase</keyword>
<dbReference type="AlphaFoldDB" id="A0A375GPL4"/>
<evidence type="ECO:0000313" key="2">
    <source>
        <dbReference type="EMBL" id="SPC23286.1"/>
    </source>
</evidence>
<evidence type="ECO:0000313" key="1">
    <source>
        <dbReference type="EMBL" id="QRQ90811.1"/>
    </source>
</evidence>
<dbReference type="PANTHER" id="PTHR37950:SF1">
    <property type="entry name" value="4-HYDROXYPHENYLACETATE CATABOLISM PROTEIN"/>
    <property type="match status" value="1"/>
</dbReference>